<dbReference type="RefSeq" id="WP_257531022.1">
    <property type="nucleotide sequence ID" value="NZ_JANKAS010000006.1"/>
</dbReference>
<comment type="caution">
    <text evidence="1">The sequence shown here is derived from an EMBL/GenBank/DDBJ whole genome shotgun (WGS) entry which is preliminary data.</text>
</comment>
<organism evidence="1 2">
    <name type="scientific">Irregularibacter muris</name>
    <dbReference type="NCBI Taxonomy" id="1796619"/>
    <lineage>
        <taxon>Bacteria</taxon>
        <taxon>Bacillati</taxon>
        <taxon>Bacillota</taxon>
        <taxon>Clostridia</taxon>
        <taxon>Eubacteriales</taxon>
        <taxon>Eubacteriaceae</taxon>
        <taxon>Irregularibacter</taxon>
    </lineage>
</organism>
<protein>
    <submittedName>
        <fullName evidence="1">Transcriptional regulator</fullName>
    </submittedName>
</protein>
<dbReference type="InterPro" id="IPR010982">
    <property type="entry name" value="Lambda_DNA-bd_dom_sf"/>
</dbReference>
<reference evidence="1" key="1">
    <citation type="submission" date="2022-07" db="EMBL/GenBank/DDBJ databases">
        <title>Enhanced cultured diversity of the mouse gut microbiota enables custom-made synthetic communities.</title>
        <authorList>
            <person name="Afrizal A."/>
        </authorList>
    </citation>
    <scope>NUCLEOTIDE SEQUENCE</scope>
    <source>
        <strain evidence="1">DSM 28593</strain>
    </source>
</reference>
<gene>
    <name evidence="1" type="ORF">NSA47_08765</name>
</gene>
<dbReference type="Proteomes" id="UP001205748">
    <property type="component" value="Unassembled WGS sequence"/>
</dbReference>
<name>A0AAE3L010_9FIRM</name>
<proteinExistence type="predicted"/>
<evidence type="ECO:0000313" key="1">
    <source>
        <dbReference type="EMBL" id="MCR1899072.1"/>
    </source>
</evidence>
<dbReference type="Gene3D" id="1.10.260.40">
    <property type="entry name" value="lambda repressor-like DNA-binding domains"/>
    <property type="match status" value="1"/>
</dbReference>
<dbReference type="SUPFAM" id="SSF109709">
    <property type="entry name" value="KorB DNA-binding domain-like"/>
    <property type="match status" value="1"/>
</dbReference>
<keyword evidence="2" id="KW-1185">Reference proteome</keyword>
<accession>A0AAE3L010</accession>
<dbReference type="EMBL" id="JANKAS010000006">
    <property type="protein sequence ID" value="MCR1899072.1"/>
    <property type="molecule type" value="Genomic_DNA"/>
</dbReference>
<sequence length="183" mass="21307">MEYFEIGNKLISKKKLYREIEKILEKREKGYSQQEVAQQYGLDRSFISKLERLGQLRQGDRVAVVGFPIKNKKEIEEILNTFGVNFKVLFTEEERISFVNDKSGAQLFNEVTEMFYQLRNYHTVILLASDKRIRVLESLLDGQVITIDIGQSPLKQDVYVEPELIKSLLHRIIGGSYEESGKR</sequence>
<evidence type="ECO:0000313" key="2">
    <source>
        <dbReference type="Proteomes" id="UP001205748"/>
    </source>
</evidence>
<dbReference type="AlphaFoldDB" id="A0AAE3L010"/>
<dbReference type="GO" id="GO:0003677">
    <property type="term" value="F:DNA binding"/>
    <property type="evidence" value="ECO:0007669"/>
    <property type="project" value="InterPro"/>
</dbReference>